<comment type="caution">
    <text evidence="1">The sequence shown here is derived from an EMBL/GenBank/DDBJ whole genome shotgun (WGS) entry which is preliminary data.</text>
</comment>
<dbReference type="RefSeq" id="WP_253359220.1">
    <property type="nucleotide sequence ID" value="NZ_JAIULA010000003.1"/>
</dbReference>
<protein>
    <submittedName>
        <fullName evidence="1">Flagellar motor switch protein</fullName>
    </submittedName>
</protein>
<dbReference type="AlphaFoldDB" id="A0A9X2FIJ6"/>
<name>A0A9X2FIJ6_9LACO</name>
<keyword evidence="2" id="KW-1185">Reference proteome</keyword>
<sequence>MNEKEFQKKIRIFRNVLTNEKESLINNKTEKVLEALSEKETYIPILDNYQGPISEKTKQLLREIKELQETNLLLTRQALSYQNTLMQAIKDNLKSPNELYGPKKYKKNAYASDPGAYLLDNKA</sequence>
<gene>
    <name evidence="1" type="ORF">LB941_02570</name>
</gene>
<keyword evidence="1" id="KW-0969">Cilium</keyword>
<dbReference type="Proteomes" id="UP001139006">
    <property type="component" value="Unassembled WGS sequence"/>
</dbReference>
<evidence type="ECO:0000313" key="1">
    <source>
        <dbReference type="EMBL" id="MCP0886220.1"/>
    </source>
</evidence>
<evidence type="ECO:0000313" key="2">
    <source>
        <dbReference type="Proteomes" id="UP001139006"/>
    </source>
</evidence>
<proteinExistence type="predicted"/>
<dbReference type="EMBL" id="JAIULA010000003">
    <property type="protein sequence ID" value="MCP0886220.1"/>
    <property type="molecule type" value="Genomic_DNA"/>
</dbReference>
<accession>A0A9X2FIJ6</accession>
<reference evidence="1 2" key="1">
    <citation type="journal article" date="2023" name="Int. J. Syst. Evol. Microbiol.">
        <title>Ligilactobacillus ubinensis sp. nov., a novel species isolated from the wild ferment of a durian fruit (Durio zibethinus).</title>
        <authorList>
            <person name="Heng Y.C."/>
            <person name="Menon N."/>
            <person name="Chen B."/>
            <person name="Loo B.Z.L."/>
            <person name="Wong G.W.J."/>
            <person name="Lim A.C.H."/>
            <person name="Silvaraju S."/>
            <person name="Kittelmann S."/>
        </authorList>
    </citation>
    <scope>NUCLEOTIDE SEQUENCE [LARGE SCALE GENOMIC DNA]</scope>
    <source>
        <strain evidence="1 2">WILCCON 0076</strain>
    </source>
</reference>
<organism evidence="1 2">
    <name type="scientific">Ligilactobacillus ubinensis</name>
    <dbReference type="NCBI Taxonomy" id="2876789"/>
    <lineage>
        <taxon>Bacteria</taxon>
        <taxon>Bacillati</taxon>
        <taxon>Bacillota</taxon>
        <taxon>Bacilli</taxon>
        <taxon>Lactobacillales</taxon>
        <taxon>Lactobacillaceae</taxon>
        <taxon>Ligilactobacillus</taxon>
    </lineage>
</organism>
<keyword evidence="1" id="KW-0282">Flagellum</keyword>
<keyword evidence="1" id="KW-0966">Cell projection</keyword>